<feature type="compositionally biased region" description="Basic residues" evidence="1">
    <location>
        <begin position="1604"/>
        <end position="1615"/>
    </location>
</feature>
<accession>A0A139ISZ5</accession>
<feature type="compositionally biased region" description="Basic and acidic residues" evidence="1">
    <location>
        <begin position="1860"/>
        <end position="1875"/>
    </location>
</feature>
<feature type="compositionally biased region" description="Acidic residues" evidence="1">
    <location>
        <begin position="1580"/>
        <end position="1593"/>
    </location>
</feature>
<feature type="compositionally biased region" description="Basic and acidic residues" evidence="1">
    <location>
        <begin position="1021"/>
        <end position="1031"/>
    </location>
</feature>
<gene>
    <name evidence="2" type="ORF">AC579_5883</name>
</gene>
<feature type="compositionally biased region" description="Basic and acidic residues" evidence="1">
    <location>
        <begin position="1102"/>
        <end position="1141"/>
    </location>
</feature>
<feature type="compositionally biased region" description="Pro residues" evidence="1">
    <location>
        <begin position="750"/>
        <end position="759"/>
    </location>
</feature>
<feature type="region of interest" description="Disordered" evidence="1">
    <location>
        <begin position="161"/>
        <end position="487"/>
    </location>
</feature>
<feature type="compositionally biased region" description="Acidic residues" evidence="1">
    <location>
        <begin position="1084"/>
        <end position="1093"/>
    </location>
</feature>
<evidence type="ECO:0000313" key="2">
    <source>
        <dbReference type="EMBL" id="KXT17853.1"/>
    </source>
</evidence>
<feature type="compositionally biased region" description="Basic residues" evidence="1">
    <location>
        <begin position="1305"/>
        <end position="1314"/>
    </location>
</feature>
<dbReference type="EMBL" id="LFZO01000013">
    <property type="protein sequence ID" value="KXT17855.1"/>
    <property type="molecule type" value="Genomic_DNA"/>
</dbReference>
<feature type="compositionally biased region" description="Basic and acidic residues" evidence="1">
    <location>
        <begin position="1362"/>
        <end position="1379"/>
    </location>
</feature>
<feature type="compositionally biased region" description="Low complexity" evidence="1">
    <location>
        <begin position="267"/>
        <end position="279"/>
    </location>
</feature>
<comment type="caution">
    <text evidence="2">The sequence shown here is derived from an EMBL/GenBank/DDBJ whole genome shotgun (WGS) entry which is preliminary data.</text>
</comment>
<feature type="region of interest" description="Disordered" evidence="1">
    <location>
        <begin position="508"/>
        <end position="1930"/>
    </location>
</feature>
<sequence>MAASAVATATIRRELQRRELPKPGTQPPILVLGEKGSDNGLRARTRTLLAFWESLKSEARPRKSSHVQKQDVVPKELWRPFYEDFAVDATSPPPSYEDSVQDQPPDYTKTDSLAYTRCLLQDVEIVTNSSETRQRGSTRASHLWDSTRDVKVDFNVEGGFREHSKKKAKKAAAAAQKAKWADRDDEEKKDEGAGGEGNGGGEGGNGDGGGDSGGGDAPGGDDEGGGDDDWWNGGSSSKKDKKNKKSARKEAEEEEEEERKKEEEEAAANADAGASAGEADTLNDWGSFATVGKKKKKKGAAALEPEPEPGPPQELEPEPVPAGDAAAEEDFGGFATKKGKKKKGKNADPEAESEPAKDPEPEPVPEPPPADDDPGAFASVGKKKDKKKKGSKEPESEVIPKPEPEPPKEESKEEDDLWGSFGKKDKKSKKKSKNDPEPPKDEKSDMKFDDINLNDDKAAPKLDLDFGGSKKDAAAEKSSGFSFGNLGLPWGGGTSSWSFRASDTTATTEALKEDTPISTGWGFTSTASSKSKKKDDKKTTSNAFDFSFDDNSAMDNLDLGVPAGEEPNAEAQDPWAGMSAKEKKKAKKKGASVVADSEPIVVAPPPPPSEPVAPPPAEDPWEGFMSAKDKKKSKKSGKTSMWDPEPEPVVVVPGPAPEPPKEEKKEEDDLWSPFGMSAKDKKPAKKAGKGVAKEGAPAPEPEPEPEPIVEAPKEEDGFVGWGMSTKKKDQKKKDAFGWSEEPAEPAIVEVPPPPEPEPPANDWLGGGLADTTTKKKKGKKGVIEEPAPPPQPHQPVADAPADDADWFSGWGSTDKKSKKKGATALTAAVPDPPVSEELEPEAVVEPKADEECMNSWSTGTKKKASRKDKTKGVVEVVDPSPGASVLLPDSVQEKSAEEDPWSSWTTGTKSKKKGAKRESALDPVPGYGDVGLNENAGTGFLDMTEPPAEDPWSFPTTTTSKKDKKAKKGTKAEPEAIAEVPIPLTKSKSKDSKSSAKAPVDDILNIVEDIEPEPEPEPIEEDKKAKKEEKSVWGSSLWGSTSKKETPKEKKAREAKEKKEKEEREAAEAQRKADEEAFAAALGDENDLEDLLDEPALPPPSADKKKPSKDAKTDKRSSFKDTKLSKVDSKSSKTSEPKEELPIVDIVPEEGPMLSFDEPKKADGWAFWGSSTKSSKKATPVAETNSKIATDPWANQDASPDTGVPKMPDISFGDDGFDISAMSPLSKAAGKDASKLKSSKGNSIQDRIKALNAESTPSPAVAKSGKYKKLDSLWAPVAPAPPEPEIVPEPEPEPEPVVVVEEKRSKKSDKKFKKNKEPEIAPPPPPSISPLPGGFPTEEFGEDIQPEPEMPASPPAKKSSRDKKSFSKSTKDSKKKPEPVADAPPQMDLDDLIMDPPELPTPPPEEPSKKEPRSTKKERPKVVRDQQSSSWGFWGATPAKKTSKDKSGSKDDRTSPKAWERPAGLSRSKSARAAGDKDPLEKSSKSSGSDKDRKESKSRSSTSRGFSLFGAALTPSRSKSTRGKSSGVKLSTRRHSTAVENSGLVSPPAEVSDKAAKVLGRSTSTREKATRKIPDPYPIDSDDMIVLDADVPEDSAKDIDDRRDRKKSSKSKRQSTRMSGGLGDFHEDMVDAPGGPDEAKVFSGPDDLQFVERPTPPRRTSTAKKGGLMGGLLGAFGGGSARPTLERRQSKYDSDAPGSRRKRDSVYDDDYSKRLRREDRKVGRSSRKASDGDGLTDAAPQTDVDEDREQRRRERRERREREREAAEEADRAARRKEKEDRRRAQAREEEDRLAREGEERRQRRREERRARREEEERQLREEERAREERRERRREKEAAAARPVTSDRRRSYMDNPDDEEARRFRREERRLRRSVDAGAGGGDKERPRTSRRRSDYPVADDYFGTTSRGEPNPTSPHADPHDVAGFGAAARSPFSPVAHAIKTGGDKTLSWVDSINDEPPPPPPVEGTIVDAPMHFAADQTPDRYEDELPGTAREYRNRKRQDVEDEDEERRRRRRERREAEGVKSSDGSSQDRRRTHASGASGYGDMRRGYDARPAMPERRASKGGSWLKKITGL</sequence>
<feature type="compositionally biased region" description="Basic and acidic residues" evidence="1">
    <location>
        <begin position="433"/>
        <end position="475"/>
    </location>
</feature>
<feature type="compositionally biased region" description="Pro residues" evidence="1">
    <location>
        <begin position="602"/>
        <end position="618"/>
    </location>
</feature>
<dbReference type="Proteomes" id="UP000073492">
    <property type="component" value="Unassembled WGS sequence"/>
</dbReference>
<reference evidence="2 3" key="1">
    <citation type="submission" date="2015-07" db="EMBL/GenBank/DDBJ databases">
        <title>Comparative genomics of the Sigatoka disease complex on banana suggests a link between parallel evolutionary changes in Pseudocercospora fijiensis and Pseudocercospora eumusae and increased virulence on the banana host.</title>
        <authorList>
            <person name="Chang T.-C."/>
            <person name="Salvucci A."/>
            <person name="Crous P.W."/>
            <person name="Stergiopoulos I."/>
        </authorList>
    </citation>
    <scope>NUCLEOTIDE SEQUENCE [LARGE SCALE GENOMIC DNA]</scope>
    <source>
        <strain evidence="2 3">CBS 116634</strain>
    </source>
</reference>
<feature type="compositionally biased region" description="Gly residues" evidence="1">
    <location>
        <begin position="1667"/>
        <end position="1680"/>
    </location>
</feature>
<feature type="compositionally biased region" description="Basic and acidic residues" evidence="1">
    <location>
        <begin position="1704"/>
        <end position="1722"/>
    </location>
</feature>
<dbReference type="InterPro" id="IPR031440">
    <property type="entry name" value="DUF4670"/>
</dbReference>
<feature type="compositionally biased region" description="Basic and acidic residues" evidence="1">
    <location>
        <begin position="1684"/>
        <end position="1694"/>
    </location>
</feature>
<feature type="compositionally biased region" description="Basic and acidic residues" evidence="1">
    <location>
        <begin position="391"/>
        <end position="411"/>
    </location>
</feature>
<feature type="compositionally biased region" description="Basic and acidic residues" evidence="1">
    <location>
        <begin position="11"/>
        <end position="21"/>
    </location>
</feature>
<feature type="compositionally biased region" description="Pro residues" evidence="1">
    <location>
        <begin position="308"/>
        <end position="320"/>
    </location>
</feature>
<feature type="region of interest" description="Disordered" evidence="1">
    <location>
        <begin position="1"/>
        <end position="37"/>
    </location>
</feature>
<name>A0A139ISZ5_9PEZI</name>
<feature type="compositionally biased region" description="Basic and acidic residues" evidence="1">
    <location>
        <begin position="1442"/>
        <end position="1460"/>
    </location>
</feature>
<feature type="compositionally biased region" description="Basic and acidic residues" evidence="1">
    <location>
        <begin position="1594"/>
        <end position="1603"/>
    </location>
</feature>
<feature type="compositionally biased region" description="Basic and acidic residues" evidence="1">
    <location>
        <begin position="1042"/>
        <end position="1075"/>
    </location>
</feature>
<feature type="compositionally biased region" description="Basic and acidic residues" evidence="1">
    <location>
        <begin position="1748"/>
        <end position="1852"/>
    </location>
</feature>
<protein>
    <submittedName>
        <fullName evidence="2">Uncharacterized protein</fullName>
    </submittedName>
</protein>
<dbReference type="PANTHER" id="PTHR21937:SF6">
    <property type="entry name" value="CCDC66 DOMAIN-CONTAINING PROTEIN"/>
    <property type="match status" value="1"/>
</dbReference>
<feature type="compositionally biased region" description="Basic residues" evidence="1">
    <location>
        <begin position="860"/>
        <end position="869"/>
    </location>
</feature>
<feature type="compositionally biased region" description="Basic and acidic residues" evidence="1">
    <location>
        <begin position="1564"/>
        <end position="1574"/>
    </location>
</feature>
<feature type="compositionally biased region" description="Acidic residues" evidence="1">
    <location>
        <begin position="1008"/>
        <end position="1020"/>
    </location>
</feature>
<evidence type="ECO:0000313" key="3">
    <source>
        <dbReference type="Proteomes" id="UP000073492"/>
    </source>
</evidence>
<feature type="compositionally biased region" description="Acidic residues" evidence="1">
    <location>
        <begin position="219"/>
        <end position="230"/>
    </location>
</feature>
<evidence type="ECO:0000256" key="1">
    <source>
        <dbReference type="SAM" id="MobiDB-lite"/>
    </source>
</evidence>
<feature type="compositionally biased region" description="Low complexity" evidence="1">
    <location>
        <begin position="591"/>
        <end position="601"/>
    </location>
</feature>
<dbReference type="OrthoDB" id="5244639at2759"/>
<proteinExistence type="predicted"/>
<feature type="region of interest" description="Disordered" evidence="1">
    <location>
        <begin position="89"/>
        <end position="108"/>
    </location>
</feature>
<dbReference type="EMBL" id="LFZO01000013">
    <property type="protein sequence ID" value="KXT17853.1"/>
    <property type="molecule type" value="Genomic_DNA"/>
</dbReference>
<feature type="compositionally biased region" description="Basic and acidic residues" evidence="1">
    <location>
        <begin position="1406"/>
        <end position="1424"/>
    </location>
</feature>
<feature type="compositionally biased region" description="Pro residues" evidence="1">
    <location>
        <begin position="1320"/>
        <end position="1329"/>
    </location>
</feature>
<keyword evidence="3" id="KW-1185">Reference proteome</keyword>
<feature type="compositionally biased region" description="Basic residues" evidence="1">
    <location>
        <begin position="381"/>
        <end position="390"/>
    </location>
</feature>
<organism evidence="2 3">
    <name type="scientific">Pseudocercospora musae</name>
    <dbReference type="NCBI Taxonomy" id="113226"/>
    <lineage>
        <taxon>Eukaryota</taxon>
        <taxon>Fungi</taxon>
        <taxon>Dikarya</taxon>
        <taxon>Ascomycota</taxon>
        <taxon>Pezizomycotina</taxon>
        <taxon>Dothideomycetes</taxon>
        <taxon>Dothideomycetidae</taxon>
        <taxon>Mycosphaerellales</taxon>
        <taxon>Mycosphaerellaceae</taxon>
        <taxon>Pseudocercospora</taxon>
    </lineage>
</organism>
<feature type="compositionally biased region" description="Low complexity" evidence="1">
    <location>
        <begin position="1499"/>
        <end position="1527"/>
    </location>
</feature>
<feature type="compositionally biased region" description="Gly residues" evidence="1">
    <location>
        <begin position="194"/>
        <end position="218"/>
    </location>
</feature>
<feature type="compositionally biased region" description="Basic and acidic residues" evidence="1">
    <location>
        <begin position="1882"/>
        <end position="1895"/>
    </location>
</feature>
<feature type="compositionally biased region" description="Basic and acidic residues" evidence="1">
    <location>
        <begin position="2047"/>
        <end position="2063"/>
    </location>
</feature>
<dbReference type="PANTHER" id="PTHR21937">
    <property type="entry name" value="CCDC66 DOMAIN-CONTAINING PROTEIN"/>
    <property type="match status" value="1"/>
</dbReference>
<feature type="region of interest" description="Disordered" evidence="1">
    <location>
        <begin position="1949"/>
        <end position="2076"/>
    </location>
</feature>
<dbReference type="STRING" id="113226.A0A139ISZ5"/>
<feature type="compositionally biased region" description="Basic and acidic residues" evidence="1">
    <location>
        <begin position="1474"/>
        <end position="1498"/>
    </location>
</feature>